<name>A0AAE1FVJ4_PETCI</name>
<protein>
    <submittedName>
        <fullName evidence="1">Uncharacterized protein</fullName>
    </submittedName>
</protein>
<dbReference type="EMBL" id="JAWQEG010001327">
    <property type="protein sequence ID" value="KAK3880370.1"/>
    <property type="molecule type" value="Genomic_DNA"/>
</dbReference>
<dbReference type="PANTHER" id="PTHR46114:SF1">
    <property type="entry name" value="ZAD DOMAIN-CONTAINING PROTEIN"/>
    <property type="match status" value="1"/>
</dbReference>
<comment type="caution">
    <text evidence="1">The sequence shown here is derived from an EMBL/GenBank/DDBJ whole genome shotgun (WGS) entry which is preliminary data.</text>
</comment>
<gene>
    <name evidence="1" type="ORF">Pcinc_015136</name>
</gene>
<proteinExistence type="predicted"/>
<dbReference type="AlphaFoldDB" id="A0AAE1FVJ4"/>
<dbReference type="Proteomes" id="UP001286313">
    <property type="component" value="Unassembled WGS sequence"/>
</dbReference>
<organism evidence="1 2">
    <name type="scientific">Petrolisthes cinctipes</name>
    <name type="common">Flat porcelain crab</name>
    <dbReference type="NCBI Taxonomy" id="88211"/>
    <lineage>
        <taxon>Eukaryota</taxon>
        <taxon>Metazoa</taxon>
        <taxon>Ecdysozoa</taxon>
        <taxon>Arthropoda</taxon>
        <taxon>Crustacea</taxon>
        <taxon>Multicrustacea</taxon>
        <taxon>Malacostraca</taxon>
        <taxon>Eumalacostraca</taxon>
        <taxon>Eucarida</taxon>
        <taxon>Decapoda</taxon>
        <taxon>Pleocyemata</taxon>
        <taxon>Anomura</taxon>
        <taxon>Galatheoidea</taxon>
        <taxon>Porcellanidae</taxon>
        <taxon>Petrolisthes</taxon>
    </lineage>
</organism>
<sequence>MERLLSALKYKEHKWLICGDLKVVGLVLGLQGGYTKYPCFMCLWDSRTDDQHYVQLEWPSRQGLKPGSYNVLSHPLVEPHKILLPPLHIKLGLMKNFAKALDKEGEGFTFLHQKCPRISREKLKAGIFDGPQKKELMKDARFDAALNPIELSAWLCFKSVIGNFLGNHRSPKYEKTVDELMERFHQLGARTSVKMHFLRSHLDYFPNNCGDFSEEQGERFHKDIRVMEERKKVILGEDGWKSLVRDTSVLMSVV</sequence>
<keyword evidence="2" id="KW-1185">Reference proteome</keyword>
<evidence type="ECO:0000313" key="1">
    <source>
        <dbReference type="EMBL" id="KAK3880370.1"/>
    </source>
</evidence>
<evidence type="ECO:0000313" key="2">
    <source>
        <dbReference type="Proteomes" id="UP001286313"/>
    </source>
</evidence>
<reference evidence="1" key="1">
    <citation type="submission" date="2023-10" db="EMBL/GenBank/DDBJ databases">
        <title>Genome assemblies of two species of porcelain crab, Petrolisthes cinctipes and Petrolisthes manimaculis (Anomura: Porcellanidae).</title>
        <authorList>
            <person name="Angst P."/>
        </authorList>
    </citation>
    <scope>NUCLEOTIDE SEQUENCE</scope>
    <source>
        <strain evidence="1">PB745_01</strain>
        <tissue evidence="1">Gill</tissue>
    </source>
</reference>
<accession>A0AAE1FVJ4</accession>
<dbReference type="PANTHER" id="PTHR46114">
    <property type="entry name" value="APPLE DOMAIN-CONTAINING PROTEIN"/>
    <property type="match status" value="1"/>
</dbReference>